<keyword evidence="4" id="KW-0808">Transferase</keyword>
<gene>
    <name evidence="4" type="ORF">CLIB1423_02S03334</name>
</gene>
<dbReference type="SUPFAM" id="SSF53383">
    <property type="entry name" value="PLP-dependent transferases"/>
    <property type="match status" value="1"/>
</dbReference>
<comment type="similarity">
    <text evidence="1 3">Belongs to the class-III pyridoxal-phosphate-dependent aminotransferase family.</text>
</comment>
<dbReference type="Gene3D" id="3.40.640.10">
    <property type="entry name" value="Type I PLP-dependent aspartate aminotransferase-like (Major domain)"/>
    <property type="match status" value="1"/>
</dbReference>
<dbReference type="InterPro" id="IPR005814">
    <property type="entry name" value="Aminotrans_3"/>
</dbReference>
<organism evidence="4 5">
    <name type="scientific">[Candida] railenensis</name>
    <dbReference type="NCBI Taxonomy" id="45579"/>
    <lineage>
        <taxon>Eukaryota</taxon>
        <taxon>Fungi</taxon>
        <taxon>Dikarya</taxon>
        <taxon>Ascomycota</taxon>
        <taxon>Saccharomycotina</taxon>
        <taxon>Pichiomycetes</taxon>
        <taxon>Debaryomycetaceae</taxon>
        <taxon>Kurtzmaniella</taxon>
    </lineage>
</organism>
<keyword evidence="4" id="KW-0032">Aminotransferase</keyword>
<dbReference type="AlphaFoldDB" id="A0A9P0QL86"/>
<keyword evidence="5" id="KW-1185">Reference proteome</keyword>
<dbReference type="EMBL" id="CAKXYY010000002">
    <property type="protein sequence ID" value="CAH2350708.1"/>
    <property type="molecule type" value="Genomic_DNA"/>
</dbReference>
<dbReference type="Proteomes" id="UP000837801">
    <property type="component" value="Unassembled WGS sequence"/>
</dbReference>
<dbReference type="GO" id="GO:0005829">
    <property type="term" value="C:cytosol"/>
    <property type="evidence" value="ECO:0007669"/>
    <property type="project" value="TreeGrafter"/>
</dbReference>
<proteinExistence type="inferred from homology"/>
<keyword evidence="2 3" id="KW-0663">Pyridoxal phosphate</keyword>
<dbReference type="PANTHER" id="PTHR43094:SF1">
    <property type="entry name" value="AMINOTRANSFERASE CLASS-III"/>
    <property type="match status" value="1"/>
</dbReference>
<evidence type="ECO:0000256" key="3">
    <source>
        <dbReference type="RuleBase" id="RU003560"/>
    </source>
</evidence>
<dbReference type="InterPro" id="IPR015422">
    <property type="entry name" value="PyrdxlP-dep_Trfase_small"/>
</dbReference>
<reference evidence="4" key="1">
    <citation type="submission" date="2022-03" db="EMBL/GenBank/DDBJ databases">
        <authorList>
            <person name="Legras J.-L."/>
            <person name="Devillers H."/>
            <person name="Grondin C."/>
        </authorList>
    </citation>
    <scope>NUCLEOTIDE SEQUENCE</scope>
    <source>
        <strain evidence="4">CLIB 1423</strain>
    </source>
</reference>
<comment type="caution">
    <text evidence="4">The sequence shown here is derived from an EMBL/GenBank/DDBJ whole genome shotgun (WGS) entry which is preliminary data.</text>
</comment>
<dbReference type="OrthoDB" id="10261433at2759"/>
<dbReference type="Gene3D" id="3.90.1150.10">
    <property type="entry name" value="Aspartate Aminotransferase, domain 1"/>
    <property type="match status" value="1"/>
</dbReference>
<accession>A0A9P0QL86</accession>
<evidence type="ECO:0000256" key="2">
    <source>
        <dbReference type="ARBA" id="ARBA00022898"/>
    </source>
</evidence>
<dbReference type="InterPro" id="IPR015424">
    <property type="entry name" value="PyrdxlP-dep_Trfase"/>
</dbReference>
<dbReference type="Pfam" id="PF00202">
    <property type="entry name" value="Aminotran_3"/>
    <property type="match status" value="1"/>
</dbReference>
<evidence type="ECO:0000313" key="5">
    <source>
        <dbReference type="Proteomes" id="UP000837801"/>
    </source>
</evidence>
<protein>
    <submittedName>
        <fullName evidence="4">Ornithine aminotransferase</fullName>
    </submittedName>
</protein>
<dbReference type="GO" id="GO:0030170">
    <property type="term" value="F:pyridoxal phosphate binding"/>
    <property type="evidence" value="ECO:0007669"/>
    <property type="project" value="InterPro"/>
</dbReference>
<evidence type="ECO:0000313" key="4">
    <source>
        <dbReference type="EMBL" id="CAH2350708.1"/>
    </source>
</evidence>
<dbReference type="GO" id="GO:0008483">
    <property type="term" value="F:transaminase activity"/>
    <property type="evidence" value="ECO:0007669"/>
    <property type="project" value="UniProtKB-KW"/>
</dbReference>
<dbReference type="InterPro" id="IPR015421">
    <property type="entry name" value="PyrdxlP-dep_Trfase_major"/>
</dbReference>
<name>A0A9P0QL86_9ASCO</name>
<dbReference type="PANTHER" id="PTHR43094">
    <property type="entry name" value="AMINOTRANSFERASE"/>
    <property type="match status" value="1"/>
</dbReference>
<sequence>MTVDKQTNLIMSGHVDKGVPTVSSGKGVYIKVKDQKTGQEKLILDGVTGAAVGALGWGDESVVQMITDAARETVYTYPAIIGNDYSQQLADFYIKRSPPNAFAAALWTGSGSEANENAMKITYQYFKTQGKTKKTKFISRMTSYHGFTIGSLSIGSSSRAAYFEDILLKGDQCLKMPECHPYRYKKDDESLEQYKDRLIDHLEQMILKEDPETVASIIVETLPGSSLGTCPSPPGYLLGIRQLCDKYDILMHLDEVMCGTGRCNDGGLNCWENFLPLDQGPDIQTVGKTLGSGYVTIAGVLVSPKVKDVYSATNTTIMGGQTYHGHGFNCLVALKIQEKIKDLNLTANMFKMGNYMGELLSENLLSGKSKITGDVRGIGGFWSVEIVKDTATKEVFDVSLDLGHRIQDICFANGLNVMGMQGSFKGTGDHFLLAPSFVVTKENIESIVEIVTKSIFQLEKELETKGLL</sequence>
<evidence type="ECO:0000256" key="1">
    <source>
        <dbReference type="ARBA" id="ARBA00008954"/>
    </source>
</evidence>